<dbReference type="PANTHER" id="PTHR46696">
    <property type="entry name" value="P450, PUTATIVE (EUROFUNG)-RELATED"/>
    <property type="match status" value="1"/>
</dbReference>
<dbReference type="EMBL" id="FZOR01000010">
    <property type="protein sequence ID" value="SNS83416.1"/>
    <property type="molecule type" value="Genomic_DNA"/>
</dbReference>
<dbReference type="GO" id="GO:0004497">
    <property type="term" value="F:monooxygenase activity"/>
    <property type="evidence" value="ECO:0007669"/>
    <property type="project" value="InterPro"/>
</dbReference>
<dbReference type="PRINTS" id="PR00359">
    <property type="entry name" value="BP450"/>
</dbReference>
<gene>
    <name evidence="2" type="ORF">SAMN05443665_101088</name>
</gene>
<evidence type="ECO:0000313" key="2">
    <source>
        <dbReference type="EMBL" id="SNS83416.1"/>
    </source>
</evidence>
<dbReference type="PANTHER" id="PTHR46696:SF1">
    <property type="entry name" value="CYTOCHROME P450 YJIB-RELATED"/>
    <property type="match status" value="1"/>
</dbReference>
<evidence type="ECO:0000313" key="3">
    <source>
        <dbReference type="Proteomes" id="UP000198318"/>
    </source>
</evidence>
<comment type="similarity">
    <text evidence="1">Belongs to the cytochrome P450 family.</text>
</comment>
<dbReference type="Proteomes" id="UP000198318">
    <property type="component" value="Unassembled WGS sequence"/>
</dbReference>
<dbReference type="InterPro" id="IPR002397">
    <property type="entry name" value="Cyt_P450_B"/>
</dbReference>
<dbReference type="GO" id="GO:0020037">
    <property type="term" value="F:heme binding"/>
    <property type="evidence" value="ECO:0007669"/>
    <property type="project" value="InterPro"/>
</dbReference>
<protein>
    <submittedName>
        <fullName evidence="2">Cytochrome P450</fullName>
    </submittedName>
</protein>
<dbReference type="Gene3D" id="1.10.630.10">
    <property type="entry name" value="Cytochrome P450"/>
    <property type="match status" value="1"/>
</dbReference>
<dbReference type="InterPro" id="IPR036396">
    <property type="entry name" value="Cyt_P450_sf"/>
</dbReference>
<dbReference type="AlphaFoldDB" id="A0A239HQ34"/>
<dbReference type="GO" id="GO:0005506">
    <property type="term" value="F:iron ion binding"/>
    <property type="evidence" value="ECO:0007669"/>
    <property type="project" value="InterPro"/>
</dbReference>
<accession>A0A239HQ34</accession>
<sequence length="402" mass="43506">MTAQMTEPERFPLYGPEYARDPAAVYARMRAHGDLAPVELAPGVPATLVIGYEAALEILRDPDTFPRCSEVWEEEVGPSCPVLPMMMSRPNALFTNGAVHARLRSVIVDSMDRIDPVSLRDHTQTAADTLIDRFAADGKADLIGQYARSLPLLVFNRMFGCPSEIGDKLVRGMSAIFDAVSAEEGNALLAEGTGELVAHKRANPGADVTSWMMRHPAALDDEEMAHQLTLLLGAGTEPEQNLIANGILLLLSDDRFAGDLAGGSMPVEDALDEILWTDPPMANYGSTFPRRDIDFHGHRLPAHQPVLIGYAAANTDPSRAVPDRKGNRAHLSFAGGPHTCPAKSHARLIASAAIEVLLDRLPDVELAVPRDALEWRPGPFHRAMVALPVVFPPAGPADPRPR</sequence>
<evidence type="ECO:0000256" key="1">
    <source>
        <dbReference type="ARBA" id="ARBA00010617"/>
    </source>
</evidence>
<reference evidence="2 3" key="1">
    <citation type="submission" date="2017-06" db="EMBL/GenBank/DDBJ databases">
        <authorList>
            <person name="Kim H.J."/>
            <person name="Triplett B.A."/>
        </authorList>
    </citation>
    <scope>NUCLEOTIDE SEQUENCE [LARGE SCALE GENOMIC DNA]</scope>
    <source>
        <strain evidence="2 3">DSM 44715</strain>
    </source>
</reference>
<dbReference type="RefSeq" id="WP_218826650.1">
    <property type="nucleotide sequence ID" value="NZ_FZOR01000010.1"/>
</dbReference>
<organism evidence="2 3">
    <name type="scientific">Actinomadura meyerae</name>
    <dbReference type="NCBI Taxonomy" id="240840"/>
    <lineage>
        <taxon>Bacteria</taxon>
        <taxon>Bacillati</taxon>
        <taxon>Actinomycetota</taxon>
        <taxon>Actinomycetes</taxon>
        <taxon>Streptosporangiales</taxon>
        <taxon>Thermomonosporaceae</taxon>
        <taxon>Actinomadura</taxon>
    </lineage>
</organism>
<proteinExistence type="inferred from homology"/>
<dbReference type="CDD" id="cd20623">
    <property type="entry name" value="CYP_unk"/>
    <property type="match status" value="1"/>
</dbReference>
<dbReference type="SUPFAM" id="SSF48264">
    <property type="entry name" value="Cytochrome P450"/>
    <property type="match status" value="1"/>
</dbReference>
<keyword evidence="3" id="KW-1185">Reference proteome</keyword>
<dbReference type="GO" id="GO:0016705">
    <property type="term" value="F:oxidoreductase activity, acting on paired donors, with incorporation or reduction of molecular oxygen"/>
    <property type="evidence" value="ECO:0007669"/>
    <property type="project" value="InterPro"/>
</dbReference>
<name>A0A239HQ34_9ACTN</name>